<protein>
    <submittedName>
        <fullName evidence="1">Uncharacterized protein</fullName>
    </submittedName>
</protein>
<proteinExistence type="predicted"/>
<dbReference type="EMBL" id="WMBT01000004">
    <property type="protein sequence ID" value="MTE00452.1"/>
    <property type="molecule type" value="Genomic_DNA"/>
</dbReference>
<organism evidence="1 2">
    <name type="scientific">Paracoccus lichenicola</name>
    <dbReference type="NCBI Taxonomy" id="2665644"/>
    <lineage>
        <taxon>Bacteria</taxon>
        <taxon>Pseudomonadati</taxon>
        <taxon>Pseudomonadota</taxon>
        <taxon>Alphaproteobacteria</taxon>
        <taxon>Rhodobacterales</taxon>
        <taxon>Paracoccaceae</taxon>
        <taxon>Paracoccus</taxon>
    </lineage>
</organism>
<comment type="caution">
    <text evidence="1">The sequence shown here is derived from an EMBL/GenBank/DDBJ whole genome shotgun (WGS) entry which is preliminary data.</text>
</comment>
<dbReference type="AlphaFoldDB" id="A0A6L6HPY2"/>
<gene>
    <name evidence="1" type="ORF">GIY56_09140</name>
</gene>
<keyword evidence="2" id="KW-1185">Reference proteome</keyword>
<evidence type="ECO:0000313" key="2">
    <source>
        <dbReference type="Proteomes" id="UP000481417"/>
    </source>
</evidence>
<evidence type="ECO:0000313" key="1">
    <source>
        <dbReference type="EMBL" id="MTE00452.1"/>
    </source>
</evidence>
<name>A0A6L6HPY2_9RHOB</name>
<dbReference type="Proteomes" id="UP000481417">
    <property type="component" value="Unassembled WGS sequence"/>
</dbReference>
<accession>A0A6L6HPY2</accession>
<dbReference type="RefSeq" id="WP_154764526.1">
    <property type="nucleotide sequence ID" value="NZ_WMBT01000004.1"/>
</dbReference>
<reference evidence="1 2" key="1">
    <citation type="submission" date="2019-11" db="EMBL/GenBank/DDBJ databases">
        <authorList>
            <person name="Lang L."/>
        </authorList>
    </citation>
    <scope>NUCLEOTIDE SEQUENCE [LARGE SCALE GENOMIC DNA]</scope>
    <source>
        <strain evidence="1 2">YIM 132242</strain>
    </source>
</reference>
<sequence length="191" mass="21691">MAFEAIDAISEILKEDAVRKIRKKMASRLVKKLAIECKGEFDFDLRSATKGVYCIALDEEFEFDYEKRPSRILHIGSGNICTRISSHLEGKLFDFAYDLRVVPFRFYFADLTTSLVEKKNHVALEQSLLAKFSSDTDQSLPLLNKNNASKSLTFGEANSGWDKPLQRDRGPQATAWLLKAKEANHWKGALQ</sequence>